<dbReference type="GO" id="GO:0003700">
    <property type="term" value="F:DNA-binding transcription factor activity"/>
    <property type="evidence" value="ECO:0007669"/>
    <property type="project" value="InterPro"/>
</dbReference>
<dbReference type="InterPro" id="IPR023187">
    <property type="entry name" value="Tscrpt_reg_MarR-type_CS"/>
</dbReference>
<evidence type="ECO:0000256" key="1">
    <source>
        <dbReference type="ARBA" id="ARBA00023015"/>
    </source>
</evidence>
<dbReference type="RefSeq" id="WP_157457266.1">
    <property type="nucleotide sequence ID" value="NZ_WQLB01000001.1"/>
</dbReference>
<sequence>MTILKALDRIRQDWQAAEPGLDSAPMLTFITFSRAHALLGDAVRATAAQADLTSATRDLLLTLYRSAPPEGLPASEVAALLAVSPATVTGNTDRLEARGLLTRRLDPQDRRSWRLALTDEGRALVQAHLPVHLAFEAQLLAALSPEETRQFEGLLRKLIAHAEAQGLD</sequence>
<dbReference type="SMART" id="SM00347">
    <property type="entry name" value="HTH_MARR"/>
    <property type="match status" value="1"/>
</dbReference>
<evidence type="ECO:0000313" key="5">
    <source>
        <dbReference type="EMBL" id="MVN85238.1"/>
    </source>
</evidence>
<dbReference type="PANTHER" id="PTHR33164:SF104">
    <property type="entry name" value="TRANSCRIPTIONAL REGULATORY PROTEIN"/>
    <property type="match status" value="1"/>
</dbReference>
<reference evidence="5 6" key="1">
    <citation type="submission" date="2019-12" db="EMBL/GenBank/DDBJ databases">
        <title>Deinococcus sp. HMF7620 Genome sequencing and assembly.</title>
        <authorList>
            <person name="Kang H."/>
            <person name="Kim H."/>
            <person name="Joh K."/>
        </authorList>
    </citation>
    <scope>NUCLEOTIDE SEQUENCE [LARGE SCALE GENOMIC DNA]</scope>
    <source>
        <strain evidence="5 6">HMF7620</strain>
    </source>
</reference>
<dbReference type="Proteomes" id="UP000483286">
    <property type="component" value="Unassembled WGS sequence"/>
</dbReference>
<dbReference type="GO" id="GO:0006950">
    <property type="term" value="P:response to stress"/>
    <property type="evidence" value="ECO:0007669"/>
    <property type="project" value="TreeGrafter"/>
</dbReference>
<dbReference type="AlphaFoldDB" id="A0A7C9LIP3"/>
<keyword evidence="2" id="KW-0238">DNA-binding</keyword>
<evidence type="ECO:0000256" key="2">
    <source>
        <dbReference type="ARBA" id="ARBA00023125"/>
    </source>
</evidence>
<dbReference type="Gene3D" id="1.10.10.10">
    <property type="entry name" value="Winged helix-like DNA-binding domain superfamily/Winged helix DNA-binding domain"/>
    <property type="match status" value="1"/>
</dbReference>
<evidence type="ECO:0000259" key="4">
    <source>
        <dbReference type="PROSITE" id="PS50995"/>
    </source>
</evidence>
<evidence type="ECO:0000313" key="6">
    <source>
        <dbReference type="Proteomes" id="UP000483286"/>
    </source>
</evidence>
<comment type="caution">
    <text evidence="5">The sequence shown here is derived from an EMBL/GenBank/DDBJ whole genome shotgun (WGS) entry which is preliminary data.</text>
</comment>
<proteinExistence type="predicted"/>
<protein>
    <submittedName>
        <fullName evidence="5">MarR family transcriptional regulator</fullName>
    </submittedName>
</protein>
<name>A0A7C9LIP3_9DEIO</name>
<dbReference type="InterPro" id="IPR036390">
    <property type="entry name" value="WH_DNA-bd_sf"/>
</dbReference>
<feature type="domain" description="HTH marR-type" evidence="4">
    <location>
        <begin position="1"/>
        <end position="160"/>
    </location>
</feature>
<dbReference type="EMBL" id="WQLB01000001">
    <property type="protein sequence ID" value="MVN85238.1"/>
    <property type="molecule type" value="Genomic_DNA"/>
</dbReference>
<dbReference type="SUPFAM" id="SSF46785">
    <property type="entry name" value="Winged helix' DNA-binding domain"/>
    <property type="match status" value="1"/>
</dbReference>
<dbReference type="InterPro" id="IPR036388">
    <property type="entry name" value="WH-like_DNA-bd_sf"/>
</dbReference>
<keyword evidence="3" id="KW-0804">Transcription</keyword>
<evidence type="ECO:0000256" key="3">
    <source>
        <dbReference type="ARBA" id="ARBA00023163"/>
    </source>
</evidence>
<dbReference type="PRINTS" id="PR00598">
    <property type="entry name" value="HTHMARR"/>
</dbReference>
<organism evidence="5 6">
    <name type="scientific">Deinococcus arboris</name>
    <dbReference type="NCBI Taxonomy" id="2682977"/>
    <lineage>
        <taxon>Bacteria</taxon>
        <taxon>Thermotogati</taxon>
        <taxon>Deinococcota</taxon>
        <taxon>Deinococci</taxon>
        <taxon>Deinococcales</taxon>
        <taxon>Deinococcaceae</taxon>
        <taxon>Deinococcus</taxon>
    </lineage>
</organism>
<keyword evidence="6" id="KW-1185">Reference proteome</keyword>
<dbReference type="InterPro" id="IPR000835">
    <property type="entry name" value="HTH_MarR-typ"/>
</dbReference>
<dbReference type="PROSITE" id="PS01117">
    <property type="entry name" value="HTH_MARR_1"/>
    <property type="match status" value="1"/>
</dbReference>
<dbReference type="InterPro" id="IPR039422">
    <property type="entry name" value="MarR/SlyA-like"/>
</dbReference>
<keyword evidence="1" id="KW-0805">Transcription regulation</keyword>
<dbReference type="GO" id="GO:0003677">
    <property type="term" value="F:DNA binding"/>
    <property type="evidence" value="ECO:0007669"/>
    <property type="project" value="UniProtKB-KW"/>
</dbReference>
<gene>
    <name evidence="5" type="ORF">GO986_00440</name>
</gene>
<dbReference type="PANTHER" id="PTHR33164">
    <property type="entry name" value="TRANSCRIPTIONAL REGULATOR, MARR FAMILY"/>
    <property type="match status" value="1"/>
</dbReference>
<dbReference type="Pfam" id="PF12802">
    <property type="entry name" value="MarR_2"/>
    <property type="match status" value="1"/>
</dbReference>
<accession>A0A7C9LIP3</accession>
<dbReference type="PROSITE" id="PS50995">
    <property type="entry name" value="HTH_MARR_2"/>
    <property type="match status" value="1"/>
</dbReference>